<protein>
    <submittedName>
        <fullName evidence="1">Uncharacterized protein</fullName>
    </submittedName>
</protein>
<organism evidence="1 2">
    <name type="scientific">Eumeta variegata</name>
    <name type="common">Bagworm moth</name>
    <name type="synonym">Eumeta japonica</name>
    <dbReference type="NCBI Taxonomy" id="151549"/>
    <lineage>
        <taxon>Eukaryota</taxon>
        <taxon>Metazoa</taxon>
        <taxon>Ecdysozoa</taxon>
        <taxon>Arthropoda</taxon>
        <taxon>Hexapoda</taxon>
        <taxon>Insecta</taxon>
        <taxon>Pterygota</taxon>
        <taxon>Neoptera</taxon>
        <taxon>Endopterygota</taxon>
        <taxon>Lepidoptera</taxon>
        <taxon>Glossata</taxon>
        <taxon>Ditrysia</taxon>
        <taxon>Tineoidea</taxon>
        <taxon>Psychidae</taxon>
        <taxon>Oiketicinae</taxon>
        <taxon>Eumeta</taxon>
    </lineage>
</organism>
<evidence type="ECO:0000313" key="1">
    <source>
        <dbReference type="EMBL" id="GBP79708.1"/>
    </source>
</evidence>
<name>A0A4C1YU79_EUMVA</name>
<comment type="caution">
    <text evidence="1">The sequence shown here is derived from an EMBL/GenBank/DDBJ whole genome shotgun (WGS) entry which is preliminary data.</text>
</comment>
<keyword evidence="2" id="KW-1185">Reference proteome</keyword>
<dbReference type="EMBL" id="BGZK01001426">
    <property type="protein sequence ID" value="GBP79708.1"/>
    <property type="molecule type" value="Genomic_DNA"/>
</dbReference>
<dbReference type="Proteomes" id="UP000299102">
    <property type="component" value="Unassembled WGS sequence"/>
</dbReference>
<accession>A0A4C1YU79</accession>
<evidence type="ECO:0000313" key="2">
    <source>
        <dbReference type="Proteomes" id="UP000299102"/>
    </source>
</evidence>
<dbReference type="AlphaFoldDB" id="A0A4C1YU79"/>
<reference evidence="1 2" key="1">
    <citation type="journal article" date="2019" name="Commun. Biol.">
        <title>The bagworm genome reveals a unique fibroin gene that provides high tensile strength.</title>
        <authorList>
            <person name="Kono N."/>
            <person name="Nakamura H."/>
            <person name="Ohtoshi R."/>
            <person name="Tomita M."/>
            <person name="Numata K."/>
            <person name="Arakawa K."/>
        </authorList>
    </citation>
    <scope>NUCLEOTIDE SEQUENCE [LARGE SCALE GENOMIC DNA]</scope>
</reference>
<proteinExistence type="predicted"/>
<sequence>MRIKNLIGTEIQTMKELCDLSFVQIRIVIGSGIRIEIGMGAELRTGTGSELKVRLKLRTILGLKTSVGLEFESNVCGIEIENEIDLRLTSIDAKDEKIILCPC</sequence>
<gene>
    <name evidence="1" type="ORF">EVAR_34833_1</name>
</gene>